<dbReference type="RefSeq" id="XP_070887548.1">
    <property type="nucleotide sequence ID" value="XM_071035026.1"/>
</dbReference>
<reference evidence="1 2" key="1">
    <citation type="submission" date="2024-07" db="EMBL/GenBank/DDBJ databases">
        <title>Section-level genome sequencing and comparative genomics of Aspergillus sections Usti and Cavernicolus.</title>
        <authorList>
            <consortium name="Lawrence Berkeley National Laboratory"/>
            <person name="Nybo J.L."/>
            <person name="Vesth T.C."/>
            <person name="Theobald S."/>
            <person name="Frisvad J.C."/>
            <person name="Larsen T.O."/>
            <person name="Kjaerboelling I."/>
            <person name="Rothschild-Mancinelli K."/>
            <person name="Lyhne E.K."/>
            <person name="Kogle M.E."/>
            <person name="Barry K."/>
            <person name="Clum A."/>
            <person name="Na H."/>
            <person name="Ledsgaard L."/>
            <person name="Lin J."/>
            <person name="Lipzen A."/>
            <person name="Kuo A."/>
            <person name="Riley R."/>
            <person name="Mondo S."/>
            <person name="Labutti K."/>
            <person name="Haridas S."/>
            <person name="Pangalinan J."/>
            <person name="Salamov A.A."/>
            <person name="Simmons B.A."/>
            <person name="Magnuson J.K."/>
            <person name="Chen J."/>
            <person name="Drula E."/>
            <person name="Henrissat B."/>
            <person name="Wiebenga A."/>
            <person name="Lubbers R.J."/>
            <person name="Gomes A.C."/>
            <person name="Macurrencykelacurrency M.R."/>
            <person name="Stajich J."/>
            <person name="Grigoriev I.V."/>
            <person name="Mortensen U.H."/>
            <person name="De Vries R.P."/>
            <person name="Baker S.E."/>
            <person name="Andersen M.R."/>
        </authorList>
    </citation>
    <scope>NUCLEOTIDE SEQUENCE [LARGE SCALE GENOMIC DNA]</scope>
    <source>
        <strain evidence="1 2">CBS 449.75</strain>
    </source>
</reference>
<dbReference type="EMBL" id="JBFXLQ010000013">
    <property type="protein sequence ID" value="KAL2868569.1"/>
    <property type="molecule type" value="Genomic_DNA"/>
</dbReference>
<keyword evidence="2" id="KW-1185">Reference proteome</keyword>
<comment type="caution">
    <text evidence="1">The sequence shown here is derived from an EMBL/GenBank/DDBJ whole genome shotgun (WGS) entry which is preliminary data.</text>
</comment>
<evidence type="ECO:0000313" key="2">
    <source>
        <dbReference type="Proteomes" id="UP001610432"/>
    </source>
</evidence>
<dbReference type="GeneID" id="98150098"/>
<proteinExistence type="predicted"/>
<protein>
    <submittedName>
        <fullName evidence="1">Uncharacterized protein</fullName>
    </submittedName>
</protein>
<accession>A0ABR4LVQ3</accession>
<sequence length="151" mass="16243">MQSPGLCSHGLRTPPVSGLCIKARGRTGVSLKVFDKSSQYASPPTPSRTLEVQHVGGLTTRSLQLGGCIGYIVEGGYTLSPMLNPISLWFGSYICFILTAAKFDSPFRGPSPYIRAILPPKVCGVLSRVCRFQSRIKDEEGQPIKLTGPSS</sequence>
<gene>
    <name evidence="1" type="ORF">BJX67DRAFT_45316</name>
</gene>
<evidence type="ECO:0000313" key="1">
    <source>
        <dbReference type="EMBL" id="KAL2868569.1"/>
    </source>
</evidence>
<dbReference type="Proteomes" id="UP001610432">
    <property type="component" value="Unassembled WGS sequence"/>
</dbReference>
<name>A0ABR4LVQ3_9EURO</name>
<organism evidence="1 2">
    <name type="scientific">Aspergillus lucknowensis</name>
    <dbReference type="NCBI Taxonomy" id="176173"/>
    <lineage>
        <taxon>Eukaryota</taxon>
        <taxon>Fungi</taxon>
        <taxon>Dikarya</taxon>
        <taxon>Ascomycota</taxon>
        <taxon>Pezizomycotina</taxon>
        <taxon>Eurotiomycetes</taxon>
        <taxon>Eurotiomycetidae</taxon>
        <taxon>Eurotiales</taxon>
        <taxon>Aspergillaceae</taxon>
        <taxon>Aspergillus</taxon>
        <taxon>Aspergillus subgen. Nidulantes</taxon>
    </lineage>
</organism>